<dbReference type="RefSeq" id="WP_242945626.1">
    <property type="nucleotide sequence ID" value="NZ_LTAY01000037.1"/>
</dbReference>
<dbReference type="InterPro" id="IPR006448">
    <property type="entry name" value="Phage_term_ssu_P27"/>
</dbReference>
<dbReference type="EMBL" id="LTAY01000037">
    <property type="protein sequence ID" value="OPX47910.1"/>
    <property type="molecule type" value="Genomic_DNA"/>
</dbReference>
<name>A0A1V4SV56_9CLOT</name>
<reference evidence="1 2" key="1">
    <citation type="submission" date="2016-02" db="EMBL/GenBank/DDBJ databases">
        <title>Genome sequence of Clostridium thermobutyricum DSM 4928.</title>
        <authorList>
            <person name="Poehlein A."/>
            <person name="Daniel R."/>
        </authorList>
    </citation>
    <scope>NUCLEOTIDE SEQUENCE [LARGE SCALE GENOMIC DNA]</scope>
    <source>
        <strain evidence="1 2">DSM 4928</strain>
    </source>
</reference>
<gene>
    <name evidence="1" type="ORF">CLTHE_14810</name>
</gene>
<dbReference type="InterPro" id="IPR013324">
    <property type="entry name" value="RNA_pol_sigma_r3/r4-like"/>
</dbReference>
<dbReference type="Pfam" id="PF05119">
    <property type="entry name" value="Terminase_4"/>
    <property type="match status" value="1"/>
</dbReference>
<organism evidence="1 2">
    <name type="scientific">Clostridium thermobutyricum DSM 4928</name>
    <dbReference type="NCBI Taxonomy" id="1121339"/>
    <lineage>
        <taxon>Bacteria</taxon>
        <taxon>Bacillati</taxon>
        <taxon>Bacillota</taxon>
        <taxon>Clostridia</taxon>
        <taxon>Eubacteriales</taxon>
        <taxon>Clostridiaceae</taxon>
        <taxon>Clostridium</taxon>
    </lineage>
</organism>
<sequence>MKKIFRKGGVLGMEKRDLAFTDYVKGMKYKEIAEKHKVTLATVKGWANRGKWTKKKIEEKNYILIKDSLLNQLEELKENNSIELHYKDLLNDYMSLWKIKNKLIADIEKRGVSVPWSNGKVQSGYKKNESISELLKTNAQMLKILNELNLKPIILKDNDEDIEI</sequence>
<accession>A0A1V4SV56</accession>
<proteinExistence type="predicted"/>
<protein>
    <recommendedName>
        <fullName evidence="3">Phage terminase, small subunit</fullName>
    </recommendedName>
</protein>
<dbReference type="AlphaFoldDB" id="A0A1V4SV56"/>
<evidence type="ECO:0000313" key="1">
    <source>
        <dbReference type="EMBL" id="OPX47910.1"/>
    </source>
</evidence>
<comment type="caution">
    <text evidence="1">The sequence shown here is derived from an EMBL/GenBank/DDBJ whole genome shotgun (WGS) entry which is preliminary data.</text>
</comment>
<dbReference type="Proteomes" id="UP000191448">
    <property type="component" value="Unassembled WGS sequence"/>
</dbReference>
<dbReference type="SUPFAM" id="SSF88659">
    <property type="entry name" value="Sigma3 and sigma4 domains of RNA polymerase sigma factors"/>
    <property type="match status" value="1"/>
</dbReference>
<evidence type="ECO:0008006" key="3">
    <source>
        <dbReference type="Google" id="ProtNLM"/>
    </source>
</evidence>
<evidence type="ECO:0000313" key="2">
    <source>
        <dbReference type="Proteomes" id="UP000191448"/>
    </source>
</evidence>